<feature type="domain" description="URB1 C-terminal" evidence="2">
    <location>
        <begin position="507"/>
        <end position="709"/>
    </location>
</feature>
<dbReference type="PANTHER" id="PTHR13500:SF0">
    <property type="entry name" value="NUCLEOLAR PRE-RIBOSOMAL-ASSOCIATED PROTEIN 1"/>
    <property type="match status" value="1"/>
</dbReference>
<reference evidence="3 4" key="1">
    <citation type="journal article" date="2023" name="Commun. Biol.">
        <title>Genome analysis of Parmales, the sister group of diatoms, reveals the evolutionary specialization of diatoms from phago-mixotrophs to photoautotrophs.</title>
        <authorList>
            <person name="Ban H."/>
            <person name="Sato S."/>
            <person name="Yoshikawa S."/>
            <person name="Yamada K."/>
            <person name="Nakamura Y."/>
            <person name="Ichinomiya M."/>
            <person name="Sato N."/>
            <person name="Blanc-Mathieu R."/>
            <person name="Endo H."/>
            <person name="Kuwata A."/>
            <person name="Ogata H."/>
        </authorList>
    </citation>
    <scope>NUCLEOTIDE SEQUENCE [LARGE SCALE GENOMIC DNA]</scope>
</reference>
<dbReference type="InterPro" id="IPR039844">
    <property type="entry name" value="URB1"/>
</dbReference>
<evidence type="ECO:0000313" key="3">
    <source>
        <dbReference type="EMBL" id="GMI36231.1"/>
    </source>
</evidence>
<feature type="compositionally biased region" description="Acidic residues" evidence="1">
    <location>
        <begin position="770"/>
        <end position="791"/>
    </location>
</feature>
<name>A0ABQ6MZ07_9STRA</name>
<accession>A0ABQ6MZ07</accession>
<protein>
    <recommendedName>
        <fullName evidence="2">URB1 C-terminal domain-containing protein</fullName>
    </recommendedName>
</protein>
<dbReference type="InterPro" id="IPR032436">
    <property type="entry name" value="URB1_C"/>
</dbReference>
<feature type="compositionally biased region" description="Acidic residues" evidence="1">
    <location>
        <begin position="467"/>
        <end position="481"/>
    </location>
</feature>
<gene>
    <name evidence="3" type="ORF">TeGR_g7833</name>
</gene>
<comment type="caution">
    <text evidence="3">The sequence shown here is derived from an EMBL/GenBank/DDBJ whole genome shotgun (WGS) entry which is preliminary data.</text>
</comment>
<feature type="compositionally biased region" description="Acidic residues" evidence="1">
    <location>
        <begin position="416"/>
        <end position="427"/>
    </location>
</feature>
<feature type="region of interest" description="Disordered" evidence="1">
    <location>
        <begin position="413"/>
        <end position="433"/>
    </location>
</feature>
<proteinExistence type="predicted"/>
<dbReference type="Pfam" id="PF16201">
    <property type="entry name" value="NopRA1"/>
    <property type="match status" value="1"/>
</dbReference>
<feature type="region of interest" description="Disordered" evidence="1">
    <location>
        <begin position="452"/>
        <end position="483"/>
    </location>
</feature>
<dbReference type="Proteomes" id="UP001165060">
    <property type="component" value="Unassembled WGS sequence"/>
</dbReference>
<sequence length="834" mass="90025">MAVTTNIIATATSDTLPAVHSTIESLGKEKIAEALFAHSALPSTTDLLSALLSSPSLLFTPAMSSVASRQPLSADIPDAFASSLLSLSLSSSQLATIVDSRLFQGYDDVLQTPAPKRKMFTSLPAHLRLPSNSPLCASLWEKLSPLLLKNLPVRAKMTLAEPELGAERDVMEAAAGLLSSPPPPATSSLFIRACYIFPRAIKNPPTPDYVAFLLSAANAYLTAVPSHAHASDVLGQHAGAINAAALSLLKNGMKQESGEHAPALLHLLRRIVAFLDSTTPLTPDKVLALIMSHSNFENCLSAESAVAAPLLKLMLECLERTSPVPPSLVEQIFSSVNAAHRAGLSDADVAIRAITKTLTDKHGGEWQMDELRWGGEAEGGAGGGYGKWSWLFSAVDDRRVKATISSFPLADRLDGETEDCEEGEDDEKGGSRYSPAFVLPLALAMLEVFSVDEEREAPPPPPPPRGEDEDGMEDEEDVEAEEERRKYTLRADAFVALAKRMCDNGVLALSLSSLASVDPALRKVALITVAVIHRGMEMREAKRLSGWSARPQLELVVGSVLRGVGRRMQINNASASAGGTFDAFYVPRFPGITSLFLARTTFIMMQPRNDMYANANSYFLRQKTGAFVDTNTVPNFNNLFTSSSETAEGAKADRLWVLKLLVDGILSAYDFKAAQKRFVPALVMTVFDSTGSGEEEKRMCLLVLETMIRRGGKAGVAGLIQGGLGLVGWLAVVGNRSWADWGKGTRKGFSDLVNLVLECLQKEKVGALVIDDEEEDDAMDDDEDEEEEEDEKPERAATVSERVLEMEIKSLSALAQLSEAEEPLLDEAPKKART</sequence>
<dbReference type="PANTHER" id="PTHR13500">
    <property type="entry name" value="NUCLEOLAR PRERIBOSOMAL-ASSOCIATED PROTEIN 1"/>
    <property type="match status" value="1"/>
</dbReference>
<evidence type="ECO:0000256" key="1">
    <source>
        <dbReference type="SAM" id="MobiDB-lite"/>
    </source>
</evidence>
<evidence type="ECO:0000313" key="4">
    <source>
        <dbReference type="Proteomes" id="UP001165060"/>
    </source>
</evidence>
<feature type="region of interest" description="Disordered" evidence="1">
    <location>
        <begin position="770"/>
        <end position="800"/>
    </location>
</feature>
<keyword evidence="4" id="KW-1185">Reference proteome</keyword>
<evidence type="ECO:0000259" key="2">
    <source>
        <dbReference type="Pfam" id="PF16201"/>
    </source>
</evidence>
<organism evidence="3 4">
    <name type="scientific">Tetraparma gracilis</name>
    <dbReference type="NCBI Taxonomy" id="2962635"/>
    <lineage>
        <taxon>Eukaryota</taxon>
        <taxon>Sar</taxon>
        <taxon>Stramenopiles</taxon>
        <taxon>Ochrophyta</taxon>
        <taxon>Bolidophyceae</taxon>
        <taxon>Parmales</taxon>
        <taxon>Triparmaceae</taxon>
        <taxon>Tetraparma</taxon>
    </lineage>
</organism>
<dbReference type="EMBL" id="BRYB01003415">
    <property type="protein sequence ID" value="GMI36231.1"/>
    <property type="molecule type" value="Genomic_DNA"/>
</dbReference>